<dbReference type="RefSeq" id="WP_154799183.1">
    <property type="nucleotide sequence ID" value="NZ_CP052757.1"/>
</dbReference>
<dbReference type="KEGG" id="cprt:FIC82_016120"/>
<evidence type="ECO:0000259" key="2">
    <source>
        <dbReference type="SMART" id="SM00418"/>
    </source>
</evidence>
<dbReference type="AlphaFoldDB" id="A0A6M5UL24"/>
<dbReference type="SUPFAM" id="SSF46785">
    <property type="entry name" value="Winged helix' DNA-binding domain"/>
    <property type="match status" value="1"/>
</dbReference>
<dbReference type="OrthoDB" id="7945987at2"/>
<accession>A0A6M5UL24</accession>
<dbReference type="InterPro" id="IPR036388">
    <property type="entry name" value="WH-like_DNA-bd_sf"/>
</dbReference>
<proteinExistence type="predicted"/>
<feature type="domain" description="HTH arsR-type" evidence="2">
    <location>
        <begin position="11"/>
        <end position="111"/>
    </location>
</feature>
<gene>
    <name evidence="3" type="ORF">FIC82_016120</name>
</gene>
<feature type="region of interest" description="Disordered" evidence="1">
    <location>
        <begin position="174"/>
        <end position="215"/>
    </location>
</feature>
<dbReference type="CDD" id="cd00090">
    <property type="entry name" value="HTH_ARSR"/>
    <property type="match status" value="1"/>
</dbReference>
<dbReference type="Gene3D" id="1.10.10.10">
    <property type="entry name" value="Winged helix-like DNA-binding domain superfamily/Winged helix DNA-binding domain"/>
    <property type="match status" value="1"/>
</dbReference>
<organism evidence="3 4">
    <name type="scientific">Cellulosimicrobium protaetiae</name>
    <dbReference type="NCBI Taxonomy" id="2587808"/>
    <lineage>
        <taxon>Bacteria</taxon>
        <taxon>Bacillati</taxon>
        <taxon>Actinomycetota</taxon>
        <taxon>Actinomycetes</taxon>
        <taxon>Micrococcales</taxon>
        <taxon>Promicromonosporaceae</taxon>
        <taxon>Cellulosimicrobium</taxon>
    </lineage>
</organism>
<dbReference type="SMART" id="SM00418">
    <property type="entry name" value="HTH_ARSR"/>
    <property type="match status" value="1"/>
</dbReference>
<reference evidence="4" key="1">
    <citation type="journal article" date="2022" name="Int. J. Syst. Evol. Microbiol.">
        <title>Cellulosimicrobium protaetiae sp. nov., isolated from the gut of the larva of Protaetia brevitarsis seulensis.</title>
        <authorList>
            <person name="Le Han H."/>
            <person name="Nguyen T.T.H."/>
            <person name="Li Z."/>
            <person name="Shin N.R."/>
            <person name="Kim S.G."/>
        </authorList>
    </citation>
    <scope>NUCLEOTIDE SEQUENCE [LARGE SCALE GENOMIC DNA]</scope>
    <source>
        <strain evidence="4">BI34</strain>
    </source>
</reference>
<dbReference type="InterPro" id="IPR036390">
    <property type="entry name" value="WH_DNA-bd_sf"/>
</dbReference>
<dbReference type="EMBL" id="CP052757">
    <property type="protein sequence ID" value="QJW37479.1"/>
    <property type="molecule type" value="Genomic_DNA"/>
</dbReference>
<keyword evidence="4" id="KW-1185">Reference proteome</keyword>
<evidence type="ECO:0000313" key="3">
    <source>
        <dbReference type="EMBL" id="QJW37479.1"/>
    </source>
</evidence>
<dbReference type="Proteomes" id="UP000451354">
    <property type="component" value="Chromosome"/>
</dbReference>
<dbReference type="InterPro" id="IPR011991">
    <property type="entry name" value="ArsR-like_HTH"/>
</dbReference>
<protein>
    <submittedName>
        <fullName evidence="3">Helix-turn-helix transcriptional regulator</fullName>
    </submittedName>
</protein>
<evidence type="ECO:0000256" key="1">
    <source>
        <dbReference type="SAM" id="MobiDB-lite"/>
    </source>
</evidence>
<evidence type="ECO:0000313" key="4">
    <source>
        <dbReference type="Proteomes" id="UP000451354"/>
    </source>
</evidence>
<sequence>MLETFRVQDPAALRAIAHPLRQRILVELAVLGHARAADLAQATGEPANSVSFHLRVLAKAGMIVEAPEHARDRRDRVWKNVAESYAVEPGTPDAVRHVVRPALAWAEETFRRGSATGARDDRILALSTLVLTAEQAATMSRELAELLERWTARSLEEGRAAPQERRETYQALAVLAPRDLPPADDARVGEGTTAPRPTAPRRAESTSESESESES</sequence>
<dbReference type="GO" id="GO:0003700">
    <property type="term" value="F:DNA-binding transcription factor activity"/>
    <property type="evidence" value="ECO:0007669"/>
    <property type="project" value="InterPro"/>
</dbReference>
<dbReference type="Pfam" id="PF12840">
    <property type="entry name" value="HTH_20"/>
    <property type="match status" value="1"/>
</dbReference>
<dbReference type="InterPro" id="IPR001845">
    <property type="entry name" value="HTH_ArsR_DNA-bd_dom"/>
</dbReference>
<name>A0A6M5UL24_9MICO</name>